<evidence type="ECO:0000313" key="3">
    <source>
        <dbReference type="Proteomes" id="UP000602510"/>
    </source>
</evidence>
<dbReference type="AlphaFoldDB" id="A0A833T0M6"/>
<evidence type="ECO:0000313" key="1">
    <source>
        <dbReference type="EMBL" id="KAF4035920.1"/>
    </source>
</evidence>
<evidence type="ECO:0000313" key="2">
    <source>
        <dbReference type="EMBL" id="KAF4133233.1"/>
    </source>
</evidence>
<dbReference type="Proteomes" id="UP000602510">
    <property type="component" value="Unassembled WGS sequence"/>
</dbReference>
<organism evidence="1 3">
    <name type="scientific">Phytophthora infestans</name>
    <name type="common">Potato late blight agent</name>
    <name type="synonym">Botrytis infestans</name>
    <dbReference type="NCBI Taxonomy" id="4787"/>
    <lineage>
        <taxon>Eukaryota</taxon>
        <taxon>Sar</taxon>
        <taxon>Stramenopiles</taxon>
        <taxon>Oomycota</taxon>
        <taxon>Peronosporomycetes</taxon>
        <taxon>Peronosporales</taxon>
        <taxon>Peronosporaceae</taxon>
        <taxon>Phytophthora</taxon>
    </lineage>
</organism>
<keyword evidence="3" id="KW-1185">Reference proteome</keyword>
<dbReference type="EMBL" id="WSZM01000288">
    <property type="protein sequence ID" value="KAF4035920.1"/>
    <property type="molecule type" value="Genomic_DNA"/>
</dbReference>
<accession>A0A833T0M6</accession>
<reference evidence="1" key="1">
    <citation type="submission" date="2020-04" db="EMBL/GenBank/DDBJ databases">
        <title>Hybrid Assembly of Korean Phytophthora infestans isolates.</title>
        <authorList>
            <person name="Prokchorchik M."/>
            <person name="Lee Y."/>
            <person name="Seo J."/>
            <person name="Cho J.-H."/>
            <person name="Park Y.-E."/>
            <person name="Jang D.-C."/>
            <person name="Im J.-S."/>
            <person name="Choi J.-G."/>
            <person name="Park H.-J."/>
            <person name="Lee G.-B."/>
            <person name="Lee Y.-G."/>
            <person name="Hong S.-Y."/>
            <person name="Cho K."/>
            <person name="Sohn K.H."/>
        </authorList>
    </citation>
    <scope>NUCLEOTIDE SEQUENCE</scope>
    <source>
        <strain evidence="1">KR_1_A1</strain>
        <strain evidence="2">KR_2_A2</strain>
    </source>
</reference>
<dbReference type="Proteomes" id="UP000704712">
    <property type="component" value="Unassembled WGS sequence"/>
</dbReference>
<protein>
    <submittedName>
        <fullName evidence="1">Uncharacterized protein</fullName>
    </submittedName>
</protein>
<proteinExistence type="predicted"/>
<comment type="caution">
    <text evidence="1">The sequence shown here is derived from an EMBL/GenBank/DDBJ whole genome shotgun (WGS) entry which is preliminary data.</text>
</comment>
<dbReference type="EMBL" id="JAACNO010002426">
    <property type="protein sequence ID" value="KAF4133233.1"/>
    <property type="molecule type" value="Genomic_DNA"/>
</dbReference>
<name>A0A833T0M6_PHYIN</name>
<gene>
    <name evidence="1" type="ORF">GN244_ATG12034</name>
    <name evidence="2" type="ORF">GN958_ATG17579</name>
</gene>
<sequence>MYSSWSIDKQCDIVEVIQAGAPENLHRDYQQTEYAAAIEKHEWVQSTVMVALHSSTKLLVLPESMIFHARISNLYLLGYAWRGIAPICHS</sequence>